<evidence type="ECO:0000313" key="7">
    <source>
        <dbReference type="Proteomes" id="UP000000600"/>
    </source>
</evidence>
<protein>
    <recommendedName>
        <fullName evidence="5">Protein kinase domain-containing protein</fullName>
    </recommendedName>
</protein>
<feature type="binding site" evidence="3">
    <location>
        <position position="45"/>
    </location>
    <ligand>
        <name>ATP</name>
        <dbReference type="ChEBI" id="CHEBI:30616"/>
    </ligand>
</feature>
<dbReference type="PANTHER" id="PTHR44167:SF24">
    <property type="entry name" value="SERINE_THREONINE-PROTEIN KINASE CHK2"/>
    <property type="match status" value="1"/>
</dbReference>
<dbReference type="AlphaFoldDB" id="A0EHN2"/>
<dbReference type="STRING" id="5888.A0EHN2"/>
<evidence type="ECO:0000313" key="6">
    <source>
        <dbReference type="EMBL" id="CAK94823.1"/>
    </source>
</evidence>
<dbReference type="InterPro" id="IPR011009">
    <property type="entry name" value="Kinase-like_dom_sf"/>
</dbReference>
<evidence type="ECO:0000256" key="1">
    <source>
        <dbReference type="ARBA" id="ARBA00022741"/>
    </source>
</evidence>
<dbReference type="SUPFAM" id="SSF56112">
    <property type="entry name" value="Protein kinase-like (PK-like)"/>
    <property type="match status" value="1"/>
</dbReference>
<evidence type="ECO:0000256" key="3">
    <source>
        <dbReference type="PROSITE-ProRule" id="PRU10141"/>
    </source>
</evidence>
<dbReference type="GO" id="GO:0005634">
    <property type="term" value="C:nucleus"/>
    <property type="evidence" value="ECO:0000318"/>
    <property type="project" value="GO_Central"/>
</dbReference>
<accession>A0EHN2</accession>
<dbReference type="GO" id="GO:0005737">
    <property type="term" value="C:cytoplasm"/>
    <property type="evidence" value="ECO:0000318"/>
    <property type="project" value="GO_Central"/>
</dbReference>
<feature type="domain" description="Protein kinase" evidence="5">
    <location>
        <begin position="16"/>
        <end position="279"/>
    </location>
</feature>
<dbReference type="InterPro" id="IPR017441">
    <property type="entry name" value="Protein_kinase_ATP_BS"/>
</dbReference>
<keyword evidence="4" id="KW-0418">Kinase</keyword>
<dbReference type="eggNOG" id="KOG0591">
    <property type="taxonomic scope" value="Eukaryota"/>
</dbReference>
<dbReference type="GO" id="GO:0005524">
    <property type="term" value="F:ATP binding"/>
    <property type="evidence" value="ECO:0007669"/>
    <property type="project" value="UniProtKB-UniRule"/>
</dbReference>
<dbReference type="OrthoDB" id="266718at2759"/>
<dbReference type="KEGG" id="ptm:GSPATT00027149001"/>
<sequence length="296" mass="34438">MMPQKDNVVTILNRQLKILSVLGQGNFGTVWKVEEERTKEIFALKIQNYLDPYEQEILGNLSQFSHRNIVNVIGYEKINDQCFCILMECCNENLFERIQQKVFDQKDLRYVLVSIADGLKALHNNTITHRDLKPENIMIKVIKDSKNPEYTQNIYKIGDFGLSSKKDINQTSQVGTCYYMAPEVIKNQPYTNLVDIWSLGAISYELVTNRPLFEGYTQDQVLEQVANFNKKEFYDVFLQKISIIKEDEYQSLIKKMLQYNPENRINIDEVFSSKNSAFILAENRCSPQIISNSQNI</sequence>
<dbReference type="InterPro" id="IPR000719">
    <property type="entry name" value="Prot_kinase_dom"/>
</dbReference>
<dbReference type="Gene3D" id="1.10.510.10">
    <property type="entry name" value="Transferase(Phosphotransferase) domain 1"/>
    <property type="match status" value="1"/>
</dbReference>
<evidence type="ECO:0000256" key="4">
    <source>
        <dbReference type="RuleBase" id="RU000304"/>
    </source>
</evidence>
<keyword evidence="7" id="KW-1185">Reference proteome</keyword>
<dbReference type="SMART" id="SM00220">
    <property type="entry name" value="S_TKc"/>
    <property type="match status" value="1"/>
</dbReference>
<dbReference type="HOGENOM" id="CLU_000288_63_0_1"/>
<evidence type="ECO:0000259" key="5">
    <source>
        <dbReference type="PROSITE" id="PS50011"/>
    </source>
</evidence>
<dbReference type="PROSITE" id="PS00108">
    <property type="entry name" value="PROTEIN_KINASE_ST"/>
    <property type="match status" value="1"/>
</dbReference>
<dbReference type="InParanoid" id="A0EHN2"/>
<comment type="similarity">
    <text evidence="4">Belongs to the protein kinase superfamily.</text>
</comment>
<evidence type="ECO:0000256" key="2">
    <source>
        <dbReference type="ARBA" id="ARBA00022840"/>
    </source>
</evidence>
<reference evidence="6 7" key="1">
    <citation type="journal article" date="2006" name="Nature">
        <title>Global trends of whole-genome duplications revealed by the ciliate Paramecium tetraurelia.</title>
        <authorList>
            <consortium name="Genoscope"/>
            <person name="Aury J.-M."/>
            <person name="Jaillon O."/>
            <person name="Duret L."/>
            <person name="Noel B."/>
            <person name="Jubin C."/>
            <person name="Porcel B.M."/>
            <person name="Segurens B."/>
            <person name="Daubin V."/>
            <person name="Anthouard V."/>
            <person name="Aiach N."/>
            <person name="Arnaiz O."/>
            <person name="Billaut A."/>
            <person name="Beisson J."/>
            <person name="Blanc I."/>
            <person name="Bouhouche K."/>
            <person name="Camara F."/>
            <person name="Duharcourt S."/>
            <person name="Guigo R."/>
            <person name="Gogendeau D."/>
            <person name="Katinka M."/>
            <person name="Keller A.-M."/>
            <person name="Kissmehl R."/>
            <person name="Klotz C."/>
            <person name="Koll F."/>
            <person name="Le Moue A."/>
            <person name="Lepere C."/>
            <person name="Malinsky S."/>
            <person name="Nowacki M."/>
            <person name="Nowak J.K."/>
            <person name="Plattner H."/>
            <person name="Poulain J."/>
            <person name="Ruiz F."/>
            <person name="Serrano V."/>
            <person name="Zagulski M."/>
            <person name="Dessen P."/>
            <person name="Betermier M."/>
            <person name="Weissenbach J."/>
            <person name="Scarpelli C."/>
            <person name="Schachter V."/>
            <person name="Sperling L."/>
            <person name="Meyer E."/>
            <person name="Cohen J."/>
            <person name="Wincker P."/>
        </authorList>
    </citation>
    <scope>NUCLEOTIDE SEQUENCE [LARGE SCALE GENOMIC DNA]</scope>
    <source>
        <strain evidence="6 7">Stock d4-2</strain>
    </source>
</reference>
<dbReference type="RefSeq" id="XP_001462196.1">
    <property type="nucleotide sequence ID" value="XM_001462159.1"/>
</dbReference>
<dbReference type="OMA" id="NTITHRD"/>
<dbReference type="PROSITE" id="PS00107">
    <property type="entry name" value="PROTEIN_KINASE_ATP"/>
    <property type="match status" value="1"/>
</dbReference>
<organism evidence="6 7">
    <name type="scientific">Paramecium tetraurelia</name>
    <dbReference type="NCBI Taxonomy" id="5888"/>
    <lineage>
        <taxon>Eukaryota</taxon>
        <taxon>Sar</taxon>
        <taxon>Alveolata</taxon>
        <taxon>Ciliophora</taxon>
        <taxon>Intramacronucleata</taxon>
        <taxon>Oligohymenophorea</taxon>
        <taxon>Peniculida</taxon>
        <taxon>Parameciidae</taxon>
        <taxon>Paramecium</taxon>
    </lineage>
</organism>
<dbReference type="PROSITE" id="PS50011">
    <property type="entry name" value="PROTEIN_KINASE_DOM"/>
    <property type="match status" value="1"/>
</dbReference>
<dbReference type="GO" id="GO:0044773">
    <property type="term" value="P:mitotic DNA damage checkpoint signaling"/>
    <property type="evidence" value="ECO:0000318"/>
    <property type="project" value="GO_Central"/>
</dbReference>
<dbReference type="Pfam" id="PF00069">
    <property type="entry name" value="Pkinase"/>
    <property type="match status" value="1"/>
</dbReference>
<keyword evidence="4" id="KW-0723">Serine/threonine-protein kinase</keyword>
<dbReference type="InterPro" id="IPR008271">
    <property type="entry name" value="Ser/Thr_kinase_AS"/>
</dbReference>
<dbReference type="EMBL" id="CT868679">
    <property type="protein sequence ID" value="CAK94823.1"/>
    <property type="molecule type" value="Genomic_DNA"/>
</dbReference>
<proteinExistence type="inferred from homology"/>
<dbReference type="Proteomes" id="UP000000600">
    <property type="component" value="Unassembled WGS sequence"/>
</dbReference>
<dbReference type="PANTHER" id="PTHR44167">
    <property type="entry name" value="OVARIAN-SPECIFIC SERINE/THREONINE-PROTEIN KINASE LOK-RELATED"/>
    <property type="match status" value="1"/>
</dbReference>
<dbReference type="GO" id="GO:0004674">
    <property type="term" value="F:protein serine/threonine kinase activity"/>
    <property type="evidence" value="ECO:0000318"/>
    <property type="project" value="GO_Central"/>
</dbReference>
<keyword evidence="4" id="KW-0808">Transferase</keyword>
<dbReference type="GeneID" id="5047981"/>
<gene>
    <name evidence="6" type="ORF">GSPATT00027149001</name>
</gene>
<keyword evidence="2 3" id="KW-0067">ATP-binding</keyword>
<name>A0EHN2_PARTE</name>
<keyword evidence="1 3" id="KW-0547">Nucleotide-binding</keyword>